<name>A0A815TRU6_9BILA</name>
<dbReference type="AlphaFoldDB" id="A0A815TRU6"/>
<dbReference type="Proteomes" id="UP000663881">
    <property type="component" value="Unassembled WGS sequence"/>
</dbReference>
<evidence type="ECO:0000313" key="3">
    <source>
        <dbReference type="EMBL" id="CAF4149986.1"/>
    </source>
</evidence>
<accession>A0A815TRU6</accession>
<reference evidence="2" key="1">
    <citation type="submission" date="2021-02" db="EMBL/GenBank/DDBJ databases">
        <authorList>
            <person name="Nowell W R."/>
        </authorList>
    </citation>
    <scope>NUCLEOTIDE SEQUENCE</scope>
</reference>
<evidence type="ECO:0000313" key="2">
    <source>
        <dbReference type="EMBL" id="CAF1510360.1"/>
    </source>
</evidence>
<dbReference type="Proteomes" id="UP000663891">
    <property type="component" value="Unassembled WGS sequence"/>
</dbReference>
<feature type="region of interest" description="Disordered" evidence="1">
    <location>
        <begin position="25"/>
        <end position="59"/>
    </location>
</feature>
<dbReference type="EMBL" id="CAJOAY010006761">
    <property type="protein sequence ID" value="CAF4149986.1"/>
    <property type="molecule type" value="Genomic_DNA"/>
</dbReference>
<gene>
    <name evidence="3" type="ORF">OKA104_LOCUS38198</name>
    <name evidence="2" type="ORF">VCS650_LOCUS42735</name>
</gene>
<protein>
    <submittedName>
        <fullName evidence="2">Uncharacterized protein</fullName>
    </submittedName>
</protein>
<evidence type="ECO:0000256" key="1">
    <source>
        <dbReference type="SAM" id="MobiDB-lite"/>
    </source>
</evidence>
<dbReference type="EMBL" id="CAJNON010002443">
    <property type="protein sequence ID" value="CAF1510360.1"/>
    <property type="molecule type" value="Genomic_DNA"/>
</dbReference>
<comment type="caution">
    <text evidence="2">The sequence shown here is derived from an EMBL/GenBank/DDBJ whole genome shotgun (WGS) entry which is preliminary data.</text>
</comment>
<feature type="compositionally biased region" description="Low complexity" evidence="1">
    <location>
        <begin position="41"/>
        <end position="50"/>
    </location>
</feature>
<evidence type="ECO:0000313" key="4">
    <source>
        <dbReference type="Proteomes" id="UP000663891"/>
    </source>
</evidence>
<sequence>MADDKKKFPIKEAFQHISNTVATSAENTHTSQDHADSLQPQAQTQQATTTIETNPEAVSNDKVGHLNQMAKEIRSIRQKFPELKQLLQVLTDIRTLTPNNAQQQLPPHPKNIKSVSDEGIQNFCYSDLPAMETSYVDPIDTNPRRRFTAPGRIETVKYDPLSTKTRFKFIKEKYGYDTYKLYQLYENTTIKLVRLHYDLYYLQQCRWNNIIPKGGERKMTAFSSLW</sequence>
<organism evidence="2 4">
    <name type="scientific">Adineta steineri</name>
    <dbReference type="NCBI Taxonomy" id="433720"/>
    <lineage>
        <taxon>Eukaryota</taxon>
        <taxon>Metazoa</taxon>
        <taxon>Spiralia</taxon>
        <taxon>Gnathifera</taxon>
        <taxon>Rotifera</taxon>
        <taxon>Eurotatoria</taxon>
        <taxon>Bdelloidea</taxon>
        <taxon>Adinetida</taxon>
        <taxon>Adinetidae</taxon>
        <taxon>Adineta</taxon>
    </lineage>
</organism>
<proteinExistence type="predicted"/>